<dbReference type="OrthoDB" id="10056939at2759"/>
<feature type="domain" description="Homeobox" evidence="9">
    <location>
        <begin position="38"/>
        <end position="101"/>
    </location>
</feature>
<dbReference type="GO" id="GO:0005634">
    <property type="term" value="C:nucleus"/>
    <property type="evidence" value="ECO:0007669"/>
    <property type="project" value="UniProtKB-SubCell"/>
</dbReference>
<name>A0A168SUV5_ABSGL</name>
<evidence type="ECO:0000256" key="2">
    <source>
        <dbReference type="ARBA" id="ARBA00023015"/>
    </source>
</evidence>
<organism evidence="10">
    <name type="scientific">Absidia glauca</name>
    <name type="common">Pin mould</name>
    <dbReference type="NCBI Taxonomy" id="4829"/>
    <lineage>
        <taxon>Eukaryota</taxon>
        <taxon>Fungi</taxon>
        <taxon>Fungi incertae sedis</taxon>
        <taxon>Mucoromycota</taxon>
        <taxon>Mucoromycotina</taxon>
        <taxon>Mucoromycetes</taxon>
        <taxon>Mucorales</taxon>
        <taxon>Cunninghamellaceae</taxon>
        <taxon>Absidia</taxon>
    </lineage>
</organism>
<gene>
    <name evidence="10" type="primary">ABSGL_14641.1 scaffold 14663</name>
</gene>
<evidence type="ECO:0000313" key="10">
    <source>
        <dbReference type="EMBL" id="SAM08975.1"/>
    </source>
</evidence>
<dbReference type="STRING" id="4829.A0A168SUV5"/>
<dbReference type="InterPro" id="IPR050224">
    <property type="entry name" value="TALE_homeobox"/>
</dbReference>
<evidence type="ECO:0000256" key="3">
    <source>
        <dbReference type="ARBA" id="ARBA00023125"/>
    </source>
</evidence>
<dbReference type="AlphaFoldDB" id="A0A168SUV5"/>
<dbReference type="Proteomes" id="UP000078561">
    <property type="component" value="Unassembled WGS sequence"/>
</dbReference>
<dbReference type="InterPro" id="IPR008422">
    <property type="entry name" value="KN_HD"/>
</dbReference>
<dbReference type="SMART" id="SM00389">
    <property type="entry name" value="HOX"/>
    <property type="match status" value="1"/>
</dbReference>
<evidence type="ECO:0000256" key="4">
    <source>
        <dbReference type="ARBA" id="ARBA00023155"/>
    </source>
</evidence>
<keyword evidence="5" id="KW-0804">Transcription</keyword>
<evidence type="ECO:0000313" key="11">
    <source>
        <dbReference type="Proteomes" id="UP000078561"/>
    </source>
</evidence>
<dbReference type="GO" id="GO:0006355">
    <property type="term" value="P:regulation of DNA-templated transcription"/>
    <property type="evidence" value="ECO:0007669"/>
    <property type="project" value="InterPro"/>
</dbReference>
<evidence type="ECO:0000256" key="5">
    <source>
        <dbReference type="ARBA" id="ARBA00023163"/>
    </source>
</evidence>
<dbReference type="InterPro" id="IPR001356">
    <property type="entry name" value="HD"/>
</dbReference>
<protein>
    <recommendedName>
        <fullName evidence="9">Homeobox domain-containing protein</fullName>
    </recommendedName>
</protein>
<accession>A0A168SUV5</accession>
<keyword evidence="3 8" id="KW-0238">DNA-binding</keyword>
<dbReference type="InParanoid" id="A0A168SUV5"/>
<dbReference type="InterPro" id="IPR009057">
    <property type="entry name" value="Homeodomain-like_sf"/>
</dbReference>
<comment type="subcellular location">
    <subcellularLocation>
        <location evidence="1 8">Nucleus</location>
    </subcellularLocation>
</comment>
<keyword evidence="2" id="KW-0805">Transcription regulation</keyword>
<dbReference type="CDD" id="cd00086">
    <property type="entry name" value="homeodomain"/>
    <property type="match status" value="1"/>
</dbReference>
<keyword evidence="11" id="KW-1185">Reference proteome</keyword>
<evidence type="ECO:0000256" key="6">
    <source>
        <dbReference type="ARBA" id="ARBA00023242"/>
    </source>
</evidence>
<comment type="similarity">
    <text evidence="7">Belongs to the TALE/TGIF homeobox family.</text>
</comment>
<evidence type="ECO:0000256" key="7">
    <source>
        <dbReference type="ARBA" id="ARBA00038021"/>
    </source>
</evidence>
<evidence type="ECO:0000256" key="1">
    <source>
        <dbReference type="ARBA" id="ARBA00004123"/>
    </source>
</evidence>
<dbReference type="EMBL" id="LT554937">
    <property type="protein sequence ID" value="SAM08975.1"/>
    <property type="molecule type" value="Genomic_DNA"/>
</dbReference>
<dbReference type="FunFam" id="1.10.10.60:FF:000059">
    <property type="entry name" value="TGFB-induced factor homeobox 1"/>
    <property type="match status" value="1"/>
</dbReference>
<keyword evidence="6 8" id="KW-0539">Nucleus</keyword>
<dbReference type="Gene3D" id="1.10.10.60">
    <property type="entry name" value="Homeodomain-like"/>
    <property type="match status" value="1"/>
</dbReference>
<evidence type="ECO:0000259" key="9">
    <source>
        <dbReference type="PROSITE" id="PS50071"/>
    </source>
</evidence>
<dbReference type="Pfam" id="PF05920">
    <property type="entry name" value="Homeobox_KN"/>
    <property type="match status" value="1"/>
</dbReference>
<keyword evidence="4 8" id="KW-0371">Homeobox</keyword>
<dbReference type="PANTHER" id="PTHR11850">
    <property type="entry name" value="HOMEOBOX PROTEIN TRANSCRIPTION FACTORS"/>
    <property type="match status" value="1"/>
</dbReference>
<dbReference type="PROSITE" id="PS50071">
    <property type="entry name" value="HOMEOBOX_2"/>
    <property type="match status" value="1"/>
</dbReference>
<reference evidence="10" key="1">
    <citation type="submission" date="2016-04" db="EMBL/GenBank/DDBJ databases">
        <authorList>
            <person name="Evans L.H."/>
            <person name="Alamgir A."/>
            <person name="Owens N."/>
            <person name="Weber N.D."/>
            <person name="Virtaneva K."/>
            <person name="Barbian K."/>
            <person name="Babar A."/>
            <person name="Rosenke K."/>
        </authorList>
    </citation>
    <scope>NUCLEOTIDE SEQUENCE [LARGE SCALE GENOMIC DNA]</scope>
    <source>
        <strain evidence="10">CBS 101.48</strain>
    </source>
</reference>
<evidence type="ECO:0000256" key="8">
    <source>
        <dbReference type="PROSITE-ProRule" id="PRU00108"/>
    </source>
</evidence>
<dbReference type="GO" id="GO:0003677">
    <property type="term" value="F:DNA binding"/>
    <property type="evidence" value="ECO:0007669"/>
    <property type="project" value="UniProtKB-UniRule"/>
</dbReference>
<sequence length="135" mass="16053">MPSTNTHRVFSPVVLFHDDPTKCAHPQLDEYKERIIVMMERNAKLWLTQETTEYLKHWLVNHKTHPYPSEKEKQDLAHCTGLTVSQISNWFINARRRILQPMLETQPQKKRRFTFYADTGALQRTNRPHLDLLAM</sequence>
<dbReference type="SUPFAM" id="SSF46689">
    <property type="entry name" value="Homeodomain-like"/>
    <property type="match status" value="1"/>
</dbReference>
<proteinExistence type="inferred from homology"/>
<feature type="DNA-binding region" description="Homeobox" evidence="8">
    <location>
        <begin position="40"/>
        <end position="102"/>
    </location>
</feature>